<feature type="compositionally biased region" description="Polar residues" evidence="1">
    <location>
        <begin position="94"/>
        <end position="104"/>
    </location>
</feature>
<comment type="caution">
    <text evidence="2">The sequence shown here is derived from an EMBL/GenBank/DDBJ whole genome shotgun (WGS) entry which is preliminary data.</text>
</comment>
<dbReference type="PANTHER" id="PTHR47851">
    <property type="entry name" value="OS06G0588700 PROTEIN-RELATED"/>
    <property type="match status" value="1"/>
</dbReference>
<name>A0A317Y9I7_MAIZE</name>
<dbReference type="Proteomes" id="UP000251960">
    <property type="component" value="Chromosome 1"/>
</dbReference>
<proteinExistence type="predicted"/>
<dbReference type="PANTHER" id="PTHR47851:SF7">
    <property type="entry name" value="MYB_SANT-LIKE DOMAIN-CONTAINING PROTEIN"/>
    <property type="match status" value="1"/>
</dbReference>
<evidence type="ECO:0000256" key="1">
    <source>
        <dbReference type="SAM" id="MobiDB-lite"/>
    </source>
</evidence>
<feature type="region of interest" description="Disordered" evidence="1">
    <location>
        <begin position="71"/>
        <end position="104"/>
    </location>
</feature>
<sequence length="104" mass="10964">MSTRGGAGAGAGAVGVVVRPSDIPGCGKFRKLGLQNEDELARCFGDITNIGCDHWSPRVANDSIATNVEQPDAVPMFQTQDEEFIPATQDNEDNASTPSPDVCK</sequence>
<protein>
    <submittedName>
        <fullName evidence="2">Uncharacterized protein</fullName>
    </submittedName>
</protein>
<evidence type="ECO:0000313" key="2">
    <source>
        <dbReference type="EMBL" id="PWZ55300.1"/>
    </source>
</evidence>
<dbReference type="AlphaFoldDB" id="A0A317Y9I7"/>
<reference evidence="2" key="1">
    <citation type="journal article" date="2018" name="Nat. Genet.">
        <title>Extensive intraspecific gene order and gene structural variations between Mo17 and other maize genomes.</title>
        <authorList>
            <person name="Sun S."/>
            <person name="Zhou Y."/>
            <person name="Chen J."/>
            <person name="Shi J."/>
            <person name="Zhao H."/>
            <person name="Zhao H."/>
            <person name="Song W."/>
            <person name="Zhang M."/>
            <person name="Cui Y."/>
            <person name="Dong X."/>
            <person name="Liu H."/>
            <person name="Ma X."/>
            <person name="Jiao Y."/>
            <person name="Wang B."/>
            <person name="Wei X."/>
            <person name="Stein J.C."/>
            <person name="Glaubitz J.C."/>
            <person name="Lu F."/>
            <person name="Yu G."/>
            <person name="Liang C."/>
            <person name="Fengler K."/>
            <person name="Li B."/>
            <person name="Rafalski A."/>
            <person name="Schnable P.S."/>
            <person name="Ware D.H."/>
            <person name="Buckler E.S."/>
            <person name="Lai J."/>
        </authorList>
    </citation>
    <scope>NUCLEOTIDE SEQUENCE [LARGE SCALE GENOMIC DNA]</scope>
    <source>
        <tissue evidence="2">Seedling</tissue>
    </source>
</reference>
<dbReference type="EMBL" id="NCVQ01000001">
    <property type="protein sequence ID" value="PWZ55300.1"/>
    <property type="molecule type" value="Genomic_DNA"/>
</dbReference>
<organism evidence="2">
    <name type="scientific">Zea mays</name>
    <name type="common">Maize</name>
    <dbReference type="NCBI Taxonomy" id="4577"/>
    <lineage>
        <taxon>Eukaryota</taxon>
        <taxon>Viridiplantae</taxon>
        <taxon>Streptophyta</taxon>
        <taxon>Embryophyta</taxon>
        <taxon>Tracheophyta</taxon>
        <taxon>Spermatophyta</taxon>
        <taxon>Magnoliopsida</taxon>
        <taxon>Liliopsida</taxon>
        <taxon>Poales</taxon>
        <taxon>Poaceae</taxon>
        <taxon>PACMAD clade</taxon>
        <taxon>Panicoideae</taxon>
        <taxon>Andropogonodae</taxon>
        <taxon>Andropogoneae</taxon>
        <taxon>Tripsacinae</taxon>
        <taxon>Zea</taxon>
    </lineage>
</organism>
<accession>A0A317Y9I7</accession>
<gene>
    <name evidence="2" type="ORF">Zm00014a_009991</name>
</gene>